<dbReference type="Pfam" id="PF12679">
    <property type="entry name" value="ABC2_membrane_2"/>
    <property type="match status" value="1"/>
</dbReference>
<evidence type="ECO:0000256" key="1">
    <source>
        <dbReference type="SAM" id="MobiDB-lite"/>
    </source>
</evidence>
<feature type="transmembrane region" description="Helical" evidence="2">
    <location>
        <begin position="101"/>
        <end position="118"/>
    </location>
</feature>
<evidence type="ECO:0000313" key="4">
    <source>
        <dbReference type="Proteomes" id="UP001230328"/>
    </source>
</evidence>
<feature type="transmembrane region" description="Helical" evidence="2">
    <location>
        <begin position="287"/>
        <end position="304"/>
    </location>
</feature>
<feature type="transmembrane region" description="Helical" evidence="2">
    <location>
        <begin position="69"/>
        <end position="89"/>
    </location>
</feature>
<dbReference type="RefSeq" id="WP_307523020.1">
    <property type="nucleotide sequence ID" value="NZ_JAUSZI010000002.1"/>
</dbReference>
<organism evidence="3 4">
    <name type="scientific">Streptomyces umbrinus</name>
    <dbReference type="NCBI Taxonomy" id="67370"/>
    <lineage>
        <taxon>Bacteria</taxon>
        <taxon>Bacillati</taxon>
        <taxon>Actinomycetota</taxon>
        <taxon>Actinomycetes</taxon>
        <taxon>Kitasatosporales</taxon>
        <taxon>Streptomycetaceae</taxon>
        <taxon>Streptomyces</taxon>
        <taxon>Streptomyces phaeochromogenes group</taxon>
    </lineage>
</organism>
<feature type="transmembrane region" description="Helical" evidence="2">
    <location>
        <begin position="151"/>
        <end position="175"/>
    </location>
</feature>
<comment type="caution">
    <text evidence="3">The sequence shown here is derived from an EMBL/GenBank/DDBJ whole genome shotgun (WGS) entry which is preliminary data.</text>
</comment>
<reference evidence="3 4" key="1">
    <citation type="submission" date="2023-07" db="EMBL/GenBank/DDBJ databases">
        <title>Comparative genomics of wheat-associated soil bacteria to identify genetic determinants of phenazine resistance.</title>
        <authorList>
            <person name="Mouncey N."/>
        </authorList>
    </citation>
    <scope>NUCLEOTIDE SEQUENCE [LARGE SCALE GENOMIC DNA]</scope>
    <source>
        <strain evidence="3 4">V2I4</strain>
    </source>
</reference>
<feature type="transmembrane region" description="Helical" evidence="2">
    <location>
        <begin position="217"/>
        <end position="239"/>
    </location>
</feature>
<keyword evidence="4" id="KW-1185">Reference proteome</keyword>
<gene>
    <name evidence="3" type="ORF">QF035_005250</name>
</gene>
<evidence type="ECO:0000313" key="3">
    <source>
        <dbReference type="EMBL" id="MDQ1027668.1"/>
    </source>
</evidence>
<proteinExistence type="predicted"/>
<accession>A0ABU0SW26</accession>
<protein>
    <submittedName>
        <fullName evidence="3">ABC-2 type transport system permease protein</fullName>
    </submittedName>
</protein>
<keyword evidence="2" id="KW-0472">Membrane</keyword>
<sequence>MAVEQPPAQTSAQATAPAPARPGEQTRIHNIGYRNYDGPRLGRAYARRSLYSQSLRGAYGLGRSVKSKVLPMLLFVVMCVPALIMVAVAVATKAKDLPVDYTSYAVIMQAVIGLYVASQGPQSVSRDLRFKTVPLYFSRPIETADYVRAKYAALASALFMLTAAPLLVLYVGALLAKLDFSDQTKGLAQGLVSVALLSLLFAGIGLVISAVTPRRGFGIAAVIAVLTISYGAVSTVQAIAHEQGSASAVPWLGLFSPITLIDGVQTAFLGASSAYPGEVGPSSGQGVVFLLVTLGLIAGCYGLLMRRYRKVGL</sequence>
<dbReference type="EMBL" id="JAUSZI010000002">
    <property type="protein sequence ID" value="MDQ1027668.1"/>
    <property type="molecule type" value="Genomic_DNA"/>
</dbReference>
<keyword evidence="2" id="KW-1133">Transmembrane helix</keyword>
<feature type="compositionally biased region" description="Low complexity" evidence="1">
    <location>
        <begin position="1"/>
        <end position="18"/>
    </location>
</feature>
<feature type="region of interest" description="Disordered" evidence="1">
    <location>
        <begin position="1"/>
        <end position="24"/>
    </location>
</feature>
<keyword evidence="2" id="KW-0812">Transmembrane</keyword>
<dbReference type="Proteomes" id="UP001230328">
    <property type="component" value="Unassembled WGS sequence"/>
</dbReference>
<evidence type="ECO:0000256" key="2">
    <source>
        <dbReference type="SAM" id="Phobius"/>
    </source>
</evidence>
<name>A0ABU0SW26_9ACTN</name>
<feature type="transmembrane region" description="Helical" evidence="2">
    <location>
        <begin position="187"/>
        <end position="211"/>
    </location>
</feature>